<dbReference type="PANTHER" id="PTHR47843:SF2">
    <property type="entry name" value="BTB DOMAIN-CONTAINING PROTEIN"/>
    <property type="match status" value="1"/>
</dbReference>
<dbReference type="InterPro" id="IPR000210">
    <property type="entry name" value="BTB/POZ_dom"/>
</dbReference>
<proteinExistence type="predicted"/>
<feature type="region of interest" description="Disordered" evidence="1">
    <location>
        <begin position="240"/>
        <end position="271"/>
    </location>
</feature>
<protein>
    <recommendedName>
        <fullName evidence="2">BTB domain-containing protein</fullName>
    </recommendedName>
</protein>
<sequence>MSEQADQKTEGAAGADDNSPKQSLFFEAQHLVTIKVKGKIFKVQKAVLVKDSPYFDRALNGSFREGQTQTIDLEDDVDDEHFSIYVELVYRSYFDEEFQLNKYDRLCKGSLSSDYTKRLRAVLHLWVLADRFLNDRLQAVAIEGMALVLSKFNVQDWKFRYQYFSPHLVVAQITSLQEVFEECPMHGSLIKDKLAEAAAAMPPQLFSELHDTLDPEFRSAVTKKFIKRFELLDLRRVPVQDQTDRSPPSAKREARLVPIERTRMQSYDAQR</sequence>
<evidence type="ECO:0000313" key="3">
    <source>
        <dbReference type="EMBL" id="ROW11316.1"/>
    </source>
</evidence>
<name>A0A423X6C8_9PEZI</name>
<feature type="region of interest" description="Disordered" evidence="1">
    <location>
        <begin position="1"/>
        <end position="20"/>
    </location>
</feature>
<dbReference type="PANTHER" id="PTHR47843">
    <property type="entry name" value="BTB DOMAIN-CONTAINING PROTEIN-RELATED"/>
    <property type="match status" value="1"/>
</dbReference>
<dbReference type="Proteomes" id="UP000283895">
    <property type="component" value="Unassembled WGS sequence"/>
</dbReference>
<dbReference type="InterPro" id="IPR011333">
    <property type="entry name" value="SKP1/BTB/POZ_sf"/>
</dbReference>
<dbReference type="Gene3D" id="3.30.710.10">
    <property type="entry name" value="Potassium Channel Kv1.1, Chain A"/>
    <property type="match status" value="1"/>
</dbReference>
<evidence type="ECO:0000256" key="1">
    <source>
        <dbReference type="SAM" id="MobiDB-lite"/>
    </source>
</evidence>
<dbReference type="SMART" id="SM00225">
    <property type="entry name" value="BTB"/>
    <property type="match status" value="1"/>
</dbReference>
<feature type="domain" description="BTB" evidence="2">
    <location>
        <begin position="30"/>
        <end position="90"/>
    </location>
</feature>
<evidence type="ECO:0000313" key="4">
    <source>
        <dbReference type="Proteomes" id="UP000283895"/>
    </source>
</evidence>
<dbReference type="AlphaFoldDB" id="A0A423X6C8"/>
<keyword evidence="4" id="KW-1185">Reference proteome</keyword>
<dbReference type="OrthoDB" id="194443at2759"/>
<evidence type="ECO:0000259" key="2">
    <source>
        <dbReference type="PROSITE" id="PS50097"/>
    </source>
</evidence>
<dbReference type="EMBL" id="LKEA01000002">
    <property type="protein sequence ID" value="ROW11316.1"/>
    <property type="molecule type" value="Genomic_DNA"/>
</dbReference>
<accession>A0A423X6C8</accession>
<comment type="caution">
    <text evidence="3">The sequence shown here is derived from an EMBL/GenBank/DDBJ whole genome shotgun (WGS) entry which is preliminary data.</text>
</comment>
<dbReference type="SUPFAM" id="SSF54695">
    <property type="entry name" value="POZ domain"/>
    <property type="match status" value="1"/>
</dbReference>
<reference evidence="3 4" key="1">
    <citation type="submission" date="2015-09" db="EMBL/GenBank/DDBJ databases">
        <title>Host preference determinants of Valsa canker pathogens revealed by comparative genomics.</title>
        <authorList>
            <person name="Yin Z."/>
            <person name="Huang L."/>
        </authorList>
    </citation>
    <scope>NUCLEOTIDE SEQUENCE [LARGE SCALE GENOMIC DNA]</scope>
    <source>
        <strain evidence="3 4">03-1</strain>
    </source>
</reference>
<dbReference type="CDD" id="cd18186">
    <property type="entry name" value="BTB_POZ_ZBTB_KLHL-like"/>
    <property type="match status" value="1"/>
</dbReference>
<gene>
    <name evidence="3" type="ORF">VMCG_01563</name>
</gene>
<organism evidence="3 4">
    <name type="scientific">Cytospora schulzeri</name>
    <dbReference type="NCBI Taxonomy" id="448051"/>
    <lineage>
        <taxon>Eukaryota</taxon>
        <taxon>Fungi</taxon>
        <taxon>Dikarya</taxon>
        <taxon>Ascomycota</taxon>
        <taxon>Pezizomycotina</taxon>
        <taxon>Sordariomycetes</taxon>
        <taxon>Sordariomycetidae</taxon>
        <taxon>Diaporthales</taxon>
        <taxon>Cytosporaceae</taxon>
        <taxon>Cytospora</taxon>
    </lineage>
</organism>
<feature type="compositionally biased region" description="Basic and acidic residues" evidence="1">
    <location>
        <begin position="240"/>
        <end position="263"/>
    </location>
</feature>
<dbReference type="Pfam" id="PF00651">
    <property type="entry name" value="BTB"/>
    <property type="match status" value="1"/>
</dbReference>
<dbReference type="PROSITE" id="PS50097">
    <property type="entry name" value="BTB"/>
    <property type="match status" value="1"/>
</dbReference>